<protein>
    <recommendedName>
        <fullName evidence="5">Periplasmic binding protein domain-containing protein</fullName>
    </recommendedName>
</protein>
<comment type="similarity">
    <text evidence="2">Belongs to the bacterial solute-binding protein 2 family.</text>
</comment>
<dbReference type="PANTHER" id="PTHR46847:SF1">
    <property type="entry name" value="D-ALLOSE-BINDING PERIPLASMIC PROTEIN-RELATED"/>
    <property type="match status" value="1"/>
</dbReference>
<organism evidence="6 7">
    <name type="scientific">Azonexus hydrophilus</name>
    <dbReference type="NCBI Taxonomy" id="418702"/>
    <lineage>
        <taxon>Bacteria</taxon>
        <taxon>Pseudomonadati</taxon>
        <taxon>Pseudomonadota</taxon>
        <taxon>Betaproteobacteria</taxon>
        <taxon>Rhodocyclales</taxon>
        <taxon>Azonexaceae</taxon>
        <taxon>Azonexus</taxon>
    </lineage>
</organism>
<feature type="chain" id="PRO_5012955143" description="Periplasmic binding protein domain-containing protein" evidence="4">
    <location>
        <begin position="22"/>
        <end position="310"/>
    </location>
</feature>
<dbReference type="InterPro" id="IPR025997">
    <property type="entry name" value="SBP_2_dom"/>
</dbReference>
<evidence type="ECO:0000256" key="3">
    <source>
        <dbReference type="ARBA" id="ARBA00022729"/>
    </source>
</evidence>
<comment type="subcellular location">
    <subcellularLocation>
        <location evidence="1">Cell envelope</location>
    </subcellularLocation>
</comment>
<dbReference type="RefSeq" id="WP_076091752.1">
    <property type="nucleotide sequence ID" value="NZ_MTHD01000001.1"/>
</dbReference>
<dbReference type="AlphaFoldDB" id="A0A1R1ICV7"/>
<sequence>MHRRQFTLLALGLSAAPRLFAAPPAKRKHVVAFAQDTMSNDWRAAQVRDLQQALAKRPDIEFVFSDAGGDTARQVQDIENFAARGVDILITSPRDAELMREPIARVHRRGIPVILLSRRVSGEEFTHFVTADNRAIARQAAQYLARRLNGRGRILVLQHIPTSTPGQLRTEGFLDELKKHPGLEIAAIKRADSQRALAIQKIEEALAEKLPFDAIYAQSDSMALGAIMALKKAGRNVKDLPITGIDFISEARAAIRAGDLAASFTYPTFGREGAEAALKLIDGGKIATRERIVPSITVTRDNVERVEPIF</sequence>
<keyword evidence="3 4" id="KW-0732">Signal</keyword>
<dbReference type="EMBL" id="MTHD01000001">
    <property type="protein sequence ID" value="OMG56525.1"/>
    <property type="molecule type" value="Genomic_DNA"/>
</dbReference>
<evidence type="ECO:0000313" key="6">
    <source>
        <dbReference type="EMBL" id="OMG56525.1"/>
    </source>
</evidence>
<keyword evidence="7" id="KW-1185">Reference proteome</keyword>
<comment type="caution">
    <text evidence="6">The sequence shown here is derived from an EMBL/GenBank/DDBJ whole genome shotgun (WGS) entry which is preliminary data.</text>
</comment>
<feature type="domain" description="Periplasmic binding protein" evidence="5">
    <location>
        <begin position="31"/>
        <end position="284"/>
    </location>
</feature>
<dbReference type="PANTHER" id="PTHR46847">
    <property type="entry name" value="D-ALLOSE-BINDING PERIPLASMIC PROTEIN-RELATED"/>
    <property type="match status" value="1"/>
</dbReference>
<evidence type="ECO:0000256" key="2">
    <source>
        <dbReference type="ARBA" id="ARBA00007639"/>
    </source>
</evidence>
<name>A0A1R1ICV7_9RHOO</name>
<evidence type="ECO:0000259" key="5">
    <source>
        <dbReference type="Pfam" id="PF13407"/>
    </source>
</evidence>
<dbReference type="GO" id="GO:0030246">
    <property type="term" value="F:carbohydrate binding"/>
    <property type="evidence" value="ECO:0007669"/>
    <property type="project" value="UniProtKB-ARBA"/>
</dbReference>
<dbReference type="Gene3D" id="3.40.50.2300">
    <property type="match status" value="2"/>
</dbReference>
<dbReference type="STRING" id="418702.BJN45_02600"/>
<dbReference type="Proteomes" id="UP000187526">
    <property type="component" value="Unassembled WGS sequence"/>
</dbReference>
<gene>
    <name evidence="6" type="ORF">BJN45_02600</name>
</gene>
<dbReference type="CDD" id="cd06308">
    <property type="entry name" value="PBP1_sensor_kinase-like"/>
    <property type="match status" value="1"/>
</dbReference>
<accession>A0A1R1ICV7</accession>
<evidence type="ECO:0000256" key="1">
    <source>
        <dbReference type="ARBA" id="ARBA00004196"/>
    </source>
</evidence>
<dbReference type="SUPFAM" id="SSF53822">
    <property type="entry name" value="Periplasmic binding protein-like I"/>
    <property type="match status" value="1"/>
</dbReference>
<dbReference type="Pfam" id="PF13407">
    <property type="entry name" value="Peripla_BP_4"/>
    <property type="match status" value="1"/>
</dbReference>
<evidence type="ECO:0000256" key="4">
    <source>
        <dbReference type="SAM" id="SignalP"/>
    </source>
</evidence>
<proteinExistence type="inferred from homology"/>
<dbReference type="GO" id="GO:0030313">
    <property type="term" value="C:cell envelope"/>
    <property type="evidence" value="ECO:0007669"/>
    <property type="project" value="UniProtKB-SubCell"/>
</dbReference>
<dbReference type="InterPro" id="IPR028082">
    <property type="entry name" value="Peripla_BP_I"/>
</dbReference>
<evidence type="ECO:0000313" key="7">
    <source>
        <dbReference type="Proteomes" id="UP000187526"/>
    </source>
</evidence>
<reference evidence="6 7" key="1">
    <citation type="submission" date="2016-10" db="EMBL/GenBank/DDBJ databases">
        <title>Alkaliphiles isolated from bioreactors.</title>
        <authorList>
            <person name="Salah Z."/>
            <person name="Rout S.P."/>
            <person name="Humphreys P.N."/>
        </authorList>
    </citation>
    <scope>NUCLEOTIDE SEQUENCE [LARGE SCALE GENOMIC DNA]</scope>
    <source>
        <strain evidence="6 7">ZS02</strain>
    </source>
</reference>
<feature type="signal peptide" evidence="4">
    <location>
        <begin position="1"/>
        <end position="21"/>
    </location>
</feature>